<evidence type="ECO:0000313" key="1">
    <source>
        <dbReference type="EMBL" id="CAB4124554.1"/>
    </source>
</evidence>
<organism evidence="1">
    <name type="scientific">uncultured Caudovirales phage</name>
    <dbReference type="NCBI Taxonomy" id="2100421"/>
    <lineage>
        <taxon>Viruses</taxon>
        <taxon>Duplodnaviria</taxon>
        <taxon>Heunggongvirae</taxon>
        <taxon>Uroviricota</taxon>
        <taxon>Caudoviricetes</taxon>
        <taxon>Peduoviridae</taxon>
        <taxon>Maltschvirus</taxon>
        <taxon>Maltschvirus maltsch</taxon>
    </lineage>
</organism>
<dbReference type="EMBL" id="LR796183">
    <property type="protein sequence ID" value="CAB4124554.1"/>
    <property type="molecule type" value="Genomic_DNA"/>
</dbReference>
<accession>A0A6J5KQ74</accession>
<protein>
    <submittedName>
        <fullName evidence="1">Uncharacterized protein</fullName>
    </submittedName>
</protein>
<reference evidence="1" key="1">
    <citation type="submission" date="2020-04" db="EMBL/GenBank/DDBJ databases">
        <authorList>
            <person name="Chiriac C."/>
            <person name="Salcher M."/>
            <person name="Ghai R."/>
            <person name="Kavagutti S V."/>
        </authorList>
    </citation>
    <scope>NUCLEOTIDE SEQUENCE</scope>
</reference>
<gene>
    <name evidence="1" type="ORF">UFOVP63_11</name>
</gene>
<name>A0A6J5KQ74_9CAUD</name>
<proteinExistence type="predicted"/>
<sequence length="93" mass="10555">MKPSDKIWLEPECDECDERCWSCAPFDDCEECGKETIGYVRDDIVLASTAEASRMFDRIKKLEAALRDLSDGWECCPVSQAMRCVARKALEGK</sequence>